<proteinExistence type="predicted"/>
<protein>
    <submittedName>
        <fullName evidence="1">Uncharacterized protein</fullName>
    </submittedName>
</protein>
<sequence>MASVNSASVLINRVPLRLSGIILLKPYPSEITIFPVDDLTRTCLSSKMCRPRCPVPNLHLIILSDGARTTLFLIPIRAGMPEIRRVVTSA</sequence>
<dbReference type="AlphaFoldDB" id="A0A0A9A3S6"/>
<organism evidence="1">
    <name type="scientific">Arundo donax</name>
    <name type="common">Giant reed</name>
    <name type="synonym">Donax arundinaceus</name>
    <dbReference type="NCBI Taxonomy" id="35708"/>
    <lineage>
        <taxon>Eukaryota</taxon>
        <taxon>Viridiplantae</taxon>
        <taxon>Streptophyta</taxon>
        <taxon>Embryophyta</taxon>
        <taxon>Tracheophyta</taxon>
        <taxon>Spermatophyta</taxon>
        <taxon>Magnoliopsida</taxon>
        <taxon>Liliopsida</taxon>
        <taxon>Poales</taxon>
        <taxon>Poaceae</taxon>
        <taxon>PACMAD clade</taxon>
        <taxon>Arundinoideae</taxon>
        <taxon>Arundineae</taxon>
        <taxon>Arundo</taxon>
    </lineage>
</organism>
<dbReference type="EMBL" id="GBRH01256203">
    <property type="protein sequence ID" value="JAD41692.1"/>
    <property type="molecule type" value="Transcribed_RNA"/>
</dbReference>
<accession>A0A0A9A3S6</accession>
<name>A0A0A9A3S6_ARUDO</name>
<evidence type="ECO:0000313" key="1">
    <source>
        <dbReference type="EMBL" id="JAD41692.1"/>
    </source>
</evidence>
<reference evidence="1" key="2">
    <citation type="journal article" date="2015" name="Data Brief">
        <title>Shoot transcriptome of the giant reed, Arundo donax.</title>
        <authorList>
            <person name="Barrero R.A."/>
            <person name="Guerrero F.D."/>
            <person name="Moolhuijzen P."/>
            <person name="Goolsby J.A."/>
            <person name="Tidwell J."/>
            <person name="Bellgard S.E."/>
            <person name="Bellgard M.I."/>
        </authorList>
    </citation>
    <scope>NUCLEOTIDE SEQUENCE</scope>
    <source>
        <tissue evidence="1">Shoot tissue taken approximately 20 cm above the soil surface</tissue>
    </source>
</reference>
<reference evidence="1" key="1">
    <citation type="submission" date="2014-09" db="EMBL/GenBank/DDBJ databases">
        <authorList>
            <person name="Magalhaes I.L.F."/>
            <person name="Oliveira U."/>
            <person name="Santos F.R."/>
            <person name="Vidigal T.H.D.A."/>
            <person name="Brescovit A.D."/>
            <person name="Santos A.J."/>
        </authorList>
    </citation>
    <scope>NUCLEOTIDE SEQUENCE</scope>
    <source>
        <tissue evidence="1">Shoot tissue taken approximately 20 cm above the soil surface</tissue>
    </source>
</reference>